<dbReference type="EMBL" id="UINC01210433">
    <property type="protein sequence ID" value="SVE33886.1"/>
    <property type="molecule type" value="Genomic_DNA"/>
</dbReference>
<keyword evidence="2" id="KW-0813">Transport</keyword>
<gene>
    <name evidence="8" type="ORF">METZ01_LOCUS486740</name>
</gene>
<evidence type="ECO:0000256" key="6">
    <source>
        <dbReference type="ARBA" id="ARBA00023136"/>
    </source>
</evidence>
<keyword evidence="3" id="KW-1003">Cell membrane</keyword>
<reference evidence="8" key="1">
    <citation type="submission" date="2018-05" db="EMBL/GenBank/DDBJ databases">
        <authorList>
            <person name="Lanie J.A."/>
            <person name="Ng W.-L."/>
            <person name="Kazmierczak K.M."/>
            <person name="Andrzejewski T.M."/>
            <person name="Davidsen T.M."/>
            <person name="Wayne K.J."/>
            <person name="Tettelin H."/>
            <person name="Glass J.I."/>
            <person name="Rusch D."/>
            <person name="Podicherti R."/>
            <person name="Tsui H.-C.T."/>
            <person name="Winkler M.E."/>
        </authorList>
    </citation>
    <scope>NUCLEOTIDE SEQUENCE</scope>
</reference>
<organism evidence="8">
    <name type="scientific">marine metagenome</name>
    <dbReference type="NCBI Taxonomy" id="408172"/>
    <lineage>
        <taxon>unclassified sequences</taxon>
        <taxon>metagenomes</taxon>
        <taxon>ecological metagenomes</taxon>
    </lineage>
</organism>
<evidence type="ECO:0000313" key="8">
    <source>
        <dbReference type="EMBL" id="SVE33886.1"/>
    </source>
</evidence>
<dbReference type="PANTHER" id="PTHR30193:SF1">
    <property type="entry name" value="ABC TRANSPORTER PERMEASE PROTEIN YESP-RELATED"/>
    <property type="match status" value="1"/>
</dbReference>
<accession>A0A383CND7</accession>
<keyword evidence="6 7" id="KW-0472">Membrane</keyword>
<evidence type="ECO:0000256" key="5">
    <source>
        <dbReference type="ARBA" id="ARBA00022989"/>
    </source>
</evidence>
<evidence type="ECO:0008006" key="9">
    <source>
        <dbReference type="Google" id="ProtNLM"/>
    </source>
</evidence>
<evidence type="ECO:0000256" key="7">
    <source>
        <dbReference type="SAM" id="Phobius"/>
    </source>
</evidence>
<protein>
    <recommendedName>
        <fullName evidence="9">ABC transmembrane type-1 domain-containing protein</fullName>
    </recommendedName>
</protein>
<evidence type="ECO:0000256" key="1">
    <source>
        <dbReference type="ARBA" id="ARBA00004651"/>
    </source>
</evidence>
<keyword evidence="5 7" id="KW-1133">Transmembrane helix</keyword>
<dbReference type="GO" id="GO:0005886">
    <property type="term" value="C:plasma membrane"/>
    <property type="evidence" value="ECO:0007669"/>
    <property type="project" value="UniProtKB-SubCell"/>
</dbReference>
<dbReference type="Gene3D" id="1.10.3720.10">
    <property type="entry name" value="MetI-like"/>
    <property type="match status" value="1"/>
</dbReference>
<dbReference type="AlphaFoldDB" id="A0A383CND7"/>
<comment type="subcellular location">
    <subcellularLocation>
        <location evidence="1">Cell membrane</location>
        <topology evidence="1">Multi-pass membrane protein</topology>
    </subcellularLocation>
</comment>
<evidence type="ECO:0000256" key="3">
    <source>
        <dbReference type="ARBA" id="ARBA00022475"/>
    </source>
</evidence>
<keyword evidence="4 7" id="KW-0812">Transmembrane</keyword>
<dbReference type="SUPFAM" id="SSF161098">
    <property type="entry name" value="MetI-like"/>
    <property type="match status" value="1"/>
</dbReference>
<dbReference type="PANTHER" id="PTHR30193">
    <property type="entry name" value="ABC TRANSPORTER PERMEASE PROTEIN"/>
    <property type="match status" value="1"/>
</dbReference>
<evidence type="ECO:0000256" key="2">
    <source>
        <dbReference type="ARBA" id="ARBA00022448"/>
    </source>
</evidence>
<feature type="transmembrane region" description="Helical" evidence="7">
    <location>
        <begin position="24"/>
        <end position="53"/>
    </location>
</feature>
<dbReference type="InterPro" id="IPR035906">
    <property type="entry name" value="MetI-like_sf"/>
</dbReference>
<feature type="non-terminal residue" evidence="8">
    <location>
        <position position="92"/>
    </location>
</feature>
<dbReference type="InterPro" id="IPR051393">
    <property type="entry name" value="ABC_transporter_permease"/>
</dbReference>
<sequence length="92" mass="9962">MEIAVAVAKPSLRRRLGLGNRGGLAGYVFVAPSIIFLIAFVILPIIAALFYSFTDYDLMKAPRLAGLKNYKNLFDDARILPRVDAAAPVPGV</sequence>
<proteinExistence type="predicted"/>
<evidence type="ECO:0000256" key="4">
    <source>
        <dbReference type="ARBA" id="ARBA00022692"/>
    </source>
</evidence>
<name>A0A383CND7_9ZZZZ</name>